<dbReference type="EMBL" id="PYFQ01000013">
    <property type="protein sequence ID" value="PSK35733.1"/>
    <property type="molecule type" value="Genomic_DNA"/>
</dbReference>
<dbReference type="GO" id="GO:0004806">
    <property type="term" value="F:triacylglycerol lipase activity"/>
    <property type="evidence" value="ECO:0007669"/>
    <property type="project" value="UniProtKB-EC"/>
</dbReference>
<dbReference type="PANTHER" id="PTHR34853:SF1">
    <property type="entry name" value="LIPASE 5"/>
    <property type="match status" value="1"/>
</dbReference>
<dbReference type="GeneID" id="36567602"/>
<dbReference type="Proteomes" id="UP000241107">
    <property type="component" value="Unassembled WGS sequence"/>
</dbReference>
<keyword evidence="4" id="KW-1185">Reference proteome</keyword>
<feature type="signal peptide" evidence="2">
    <location>
        <begin position="1"/>
        <end position="15"/>
    </location>
</feature>
<gene>
    <name evidence="3" type="ORF">C7M61_004214</name>
</gene>
<evidence type="ECO:0000313" key="4">
    <source>
        <dbReference type="Proteomes" id="UP000241107"/>
    </source>
</evidence>
<dbReference type="RefSeq" id="XP_024712206.1">
    <property type="nucleotide sequence ID" value="XM_024859537.1"/>
</dbReference>
<name>A0A2P7YID2_9ASCO</name>
<comment type="caution">
    <text evidence="3">The sequence shown here is derived from an EMBL/GenBank/DDBJ whole genome shotgun (WGS) entry which is preliminary data.</text>
</comment>
<dbReference type="InterPro" id="IPR029058">
    <property type="entry name" value="AB_hydrolase_fold"/>
</dbReference>
<dbReference type="AlphaFoldDB" id="A0A2P7YID2"/>
<sequence>MLILSFLIWAVAVSAQFIKPVKPSDDDFYDTPSNITSYKNGDIINARPAPAMIRSVYFPVNVKNAWQLLVRSEDSHGNPNAIVTTVLEPYDADPKRVVSYQAAQDSATQDCSPSFSFLFNAPMNTIILQVEMVLIQTALAKGWYVVAPDYEGPKGSFTAGIQSGQAAINSLRAALNSEDVTGIDPNAKAAFWGYSGGTIASGWAASLQPKYAPELKKNLVGAALGGWVTNITLTAEITDGTIFGGFIPNAINGMLNEYPEVQDILDKELREDKVKPFEDAKEKCLFNSIIDYMFLNFFGGKKPWVNSGWKFFDYPLVKEIVQNNTAALFEDGPRPEIPLFVFHGTEDEIVPFSGAERGYNNYCKWGIDSFEFAVSNTTGHILEWAEGSGAALVWIEKMFNGEKPVDGCKRTERSTNVLYPGADVQYRQLIRTLFSSINGGEIGETTRNITDSTMVSTIMQHGISALLEKIGPIPFKRDLSEMDILESPEFRGISDVVRRWKQQKA</sequence>
<dbReference type="InterPro" id="IPR005152">
    <property type="entry name" value="Lipase_secreted"/>
</dbReference>
<dbReference type="PANTHER" id="PTHR34853">
    <property type="match status" value="1"/>
</dbReference>
<dbReference type="Pfam" id="PF03583">
    <property type="entry name" value="LIP"/>
    <property type="match status" value="1"/>
</dbReference>
<evidence type="ECO:0008006" key="5">
    <source>
        <dbReference type="Google" id="ProtNLM"/>
    </source>
</evidence>
<dbReference type="SUPFAM" id="SSF53474">
    <property type="entry name" value="alpha/beta-Hydrolases"/>
    <property type="match status" value="1"/>
</dbReference>
<evidence type="ECO:0000256" key="1">
    <source>
        <dbReference type="ARBA" id="ARBA00023369"/>
    </source>
</evidence>
<keyword evidence="2" id="KW-0732">Signal</keyword>
<dbReference type="GO" id="GO:0016042">
    <property type="term" value="P:lipid catabolic process"/>
    <property type="evidence" value="ECO:0007669"/>
    <property type="project" value="InterPro"/>
</dbReference>
<comment type="catalytic activity">
    <reaction evidence="1">
        <text>a triacylglycerol + H2O = a diacylglycerol + a fatty acid + H(+)</text>
        <dbReference type="Rhea" id="RHEA:12044"/>
        <dbReference type="ChEBI" id="CHEBI:15377"/>
        <dbReference type="ChEBI" id="CHEBI:15378"/>
        <dbReference type="ChEBI" id="CHEBI:17855"/>
        <dbReference type="ChEBI" id="CHEBI:18035"/>
        <dbReference type="ChEBI" id="CHEBI:28868"/>
        <dbReference type="EC" id="3.1.1.3"/>
    </reaction>
    <physiologicalReaction direction="left-to-right" evidence="1">
        <dbReference type="Rhea" id="RHEA:12045"/>
    </physiologicalReaction>
</comment>
<dbReference type="OrthoDB" id="2373480at2759"/>
<protein>
    <recommendedName>
        <fullName evidence="5">Triacylglycerol lipase</fullName>
    </recommendedName>
</protein>
<reference evidence="3 4" key="1">
    <citation type="submission" date="2018-03" db="EMBL/GenBank/DDBJ databases">
        <title>Candida pseudohaemulonii genome assembly and annotation.</title>
        <authorList>
            <person name="Munoz J.F."/>
            <person name="Gade L.G."/>
            <person name="Chow N.A."/>
            <person name="Litvintseva A.P."/>
            <person name="Loparev V.N."/>
            <person name="Cuomo C.A."/>
        </authorList>
    </citation>
    <scope>NUCLEOTIDE SEQUENCE [LARGE SCALE GENOMIC DNA]</scope>
    <source>
        <strain evidence="3 4">B12108</strain>
    </source>
</reference>
<organism evidence="3 4">
    <name type="scientific">Candidozyma pseudohaemuli</name>
    <dbReference type="NCBI Taxonomy" id="418784"/>
    <lineage>
        <taxon>Eukaryota</taxon>
        <taxon>Fungi</taxon>
        <taxon>Dikarya</taxon>
        <taxon>Ascomycota</taxon>
        <taxon>Saccharomycotina</taxon>
        <taxon>Pichiomycetes</taxon>
        <taxon>Metschnikowiaceae</taxon>
        <taxon>Candidozyma</taxon>
    </lineage>
</organism>
<accession>A0A2P7YID2</accession>
<dbReference type="Gene3D" id="3.40.50.1820">
    <property type="entry name" value="alpha/beta hydrolase"/>
    <property type="match status" value="1"/>
</dbReference>
<evidence type="ECO:0000313" key="3">
    <source>
        <dbReference type="EMBL" id="PSK35733.1"/>
    </source>
</evidence>
<evidence type="ECO:0000256" key="2">
    <source>
        <dbReference type="SAM" id="SignalP"/>
    </source>
</evidence>
<dbReference type="VEuPathDB" id="FungiDB:C7M61_004214"/>
<dbReference type="Gene3D" id="1.10.260.130">
    <property type="match status" value="1"/>
</dbReference>
<feature type="chain" id="PRO_5015126285" description="Triacylglycerol lipase" evidence="2">
    <location>
        <begin position="16"/>
        <end position="505"/>
    </location>
</feature>
<proteinExistence type="predicted"/>